<evidence type="ECO:0000256" key="1">
    <source>
        <dbReference type="ARBA" id="ARBA00022729"/>
    </source>
</evidence>
<dbReference type="RefSeq" id="WP_049667536.1">
    <property type="nucleotide sequence ID" value="NZ_JAMDLZ010000017.1"/>
</dbReference>
<evidence type="ECO:0000313" key="8">
    <source>
        <dbReference type="Proteomes" id="UP000037326"/>
    </source>
</evidence>
<feature type="signal peptide" evidence="4">
    <location>
        <begin position="1"/>
        <end position="23"/>
    </location>
</feature>
<dbReference type="Proteomes" id="UP001527052">
    <property type="component" value="Unassembled WGS sequence"/>
</dbReference>
<keyword evidence="3" id="KW-0449">Lipoprotein</keyword>
<feature type="domain" description="Solute-binding protein family 3/N-terminal" evidence="5">
    <location>
        <begin position="43"/>
        <end position="269"/>
    </location>
</feature>
<dbReference type="Gene3D" id="3.40.190.10">
    <property type="entry name" value="Periplasmic binding protein-like II"/>
    <property type="match status" value="2"/>
</dbReference>
<dbReference type="PANTHER" id="PTHR35936">
    <property type="entry name" value="MEMBRANE-BOUND LYTIC MUREIN TRANSGLYCOSYLASE F"/>
    <property type="match status" value="1"/>
</dbReference>
<dbReference type="AlphaFoldDB" id="A0A0K9F7Q1"/>
<dbReference type="CDD" id="cd13626">
    <property type="entry name" value="PBP2_Cystine_like"/>
    <property type="match status" value="1"/>
</dbReference>
<evidence type="ECO:0000256" key="3">
    <source>
        <dbReference type="ARBA" id="ARBA00023288"/>
    </source>
</evidence>
<dbReference type="EMBL" id="JAMDLZ010000017">
    <property type="protein sequence ID" value="MCY9547547.1"/>
    <property type="molecule type" value="Genomic_DNA"/>
</dbReference>
<evidence type="ECO:0000313" key="9">
    <source>
        <dbReference type="Proteomes" id="UP001527052"/>
    </source>
</evidence>
<dbReference type="InterPro" id="IPR001638">
    <property type="entry name" value="Solute-binding_3/MltF_N"/>
</dbReference>
<dbReference type="SUPFAM" id="SSF53850">
    <property type="entry name" value="Periplasmic binding protein-like II"/>
    <property type="match status" value="1"/>
</dbReference>
<dbReference type="Proteomes" id="UP000037326">
    <property type="component" value="Unassembled WGS sequence"/>
</dbReference>
<dbReference type="PANTHER" id="PTHR35936:SF18">
    <property type="entry name" value="L-CYSTINE-BINDING PROTEIN TCYJ"/>
    <property type="match status" value="1"/>
</dbReference>
<evidence type="ECO:0000256" key="4">
    <source>
        <dbReference type="SAM" id="SignalP"/>
    </source>
</evidence>
<gene>
    <name evidence="6" type="ORF">ACZ11_16020</name>
    <name evidence="7" type="ORF">M5W82_11335</name>
</gene>
<feature type="chain" id="PRO_5039595333" evidence="4">
    <location>
        <begin position="24"/>
        <end position="274"/>
    </location>
</feature>
<dbReference type="OrthoDB" id="8613538at2"/>
<sequence length="274" mass="30776">MKKLSFYLLLLLALLLTACTSSEKSEGDTSENNAAQGGKEVQKIIVGTGTQFPNICFIDDKGNLTGYDVELVRAIDEKLPEYEFEFKTMEFSNLLLSLETRKIDFVAHQMEVNSEREEKFLFNKEPYNVFPLKVTVNAKNNSIQSIDDLKGKNVSVSPTSNSAVFIEKYNKEHNLGANIVYSSGSVDVHNQLATGRIDAIITTPFAVKYYNESNEAQEKVVGDALLNSKVYFLLNKDEVVLQERLDDAIRELKAEGVISKLSKKWLGDDYSVDF</sequence>
<evidence type="ECO:0000256" key="2">
    <source>
        <dbReference type="ARBA" id="ARBA00023139"/>
    </source>
</evidence>
<accession>A0A0K9F7Q1</accession>
<dbReference type="Pfam" id="PF00497">
    <property type="entry name" value="SBP_bac_3"/>
    <property type="match status" value="1"/>
</dbReference>
<keyword evidence="9" id="KW-1185">Reference proteome</keyword>
<organism evidence="6 8">
    <name type="scientific">Lysinibacillus xylanilyticus</name>
    <dbReference type="NCBI Taxonomy" id="582475"/>
    <lineage>
        <taxon>Bacteria</taxon>
        <taxon>Bacillati</taxon>
        <taxon>Bacillota</taxon>
        <taxon>Bacilli</taxon>
        <taxon>Bacillales</taxon>
        <taxon>Bacillaceae</taxon>
        <taxon>Lysinibacillus</taxon>
    </lineage>
</organism>
<dbReference type="SMART" id="SM00062">
    <property type="entry name" value="PBPb"/>
    <property type="match status" value="1"/>
</dbReference>
<dbReference type="GeneID" id="96599736"/>
<keyword evidence="1 4" id="KW-0732">Signal</keyword>
<evidence type="ECO:0000313" key="6">
    <source>
        <dbReference type="EMBL" id="KMY30208.1"/>
    </source>
</evidence>
<protein>
    <submittedName>
        <fullName evidence="6">L-cystine-binding protein TcyJ</fullName>
    </submittedName>
    <submittedName>
        <fullName evidence="7">Transporter substrate-binding domain-containing protein</fullName>
    </submittedName>
</protein>
<dbReference type="PROSITE" id="PS51257">
    <property type="entry name" value="PROKAR_LIPOPROTEIN"/>
    <property type="match status" value="1"/>
</dbReference>
<dbReference type="PATRIC" id="fig|582475.4.peg.4273"/>
<keyword evidence="2" id="KW-0564">Palmitate</keyword>
<reference evidence="8" key="2">
    <citation type="submission" date="2015-07" db="EMBL/GenBank/DDBJ databases">
        <authorList>
            <consortium name="Consortium for Microbial Forensics and Genomics (microFORGE)"/>
            <person name="Knight B.M."/>
            <person name="Roberts D.P."/>
            <person name="Lin D."/>
            <person name="Hari K."/>
            <person name="Fletcher J."/>
            <person name="Melcher U."/>
            <person name="Blagden T."/>
            <person name="Winegar R.A."/>
        </authorList>
    </citation>
    <scope>NUCLEOTIDE SEQUENCE [LARGE SCALE GENOMIC DNA]</scope>
    <source>
        <strain evidence="8">DSM 23493</strain>
    </source>
</reference>
<reference evidence="6" key="1">
    <citation type="submission" date="2015-07" db="EMBL/GenBank/DDBJ databases">
        <title>MeaNS - Measles Nucleotide Surveillance Program.</title>
        <authorList>
            <person name="Tran T."/>
            <person name="Druce J."/>
        </authorList>
    </citation>
    <scope>NUCLEOTIDE SEQUENCE</scope>
    <source>
        <strain evidence="6">DSM 23493</strain>
    </source>
</reference>
<evidence type="ECO:0000259" key="5">
    <source>
        <dbReference type="SMART" id="SM00062"/>
    </source>
</evidence>
<name>A0A0K9F7Q1_9BACI</name>
<comment type="caution">
    <text evidence="6">The sequence shown here is derived from an EMBL/GenBank/DDBJ whole genome shotgun (WGS) entry which is preliminary data.</text>
</comment>
<dbReference type="EMBL" id="LFXJ01000008">
    <property type="protein sequence ID" value="KMY30208.1"/>
    <property type="molecule type" value="Genomic_DNA"/>
</dbReference>
<reference evidence="7 9" key="3">
    <citation type="submission" date="2022-05" db="EMBL/GenBank/DDBJ databases">
        <title>Genome Sequencing of Bee-Associated Microbes.</title>
        <authorList>
            <person name="Dunlap C."/>
        </authorList>
    </citation>
    <scope>NUCLEOTIDE SEQUENCE [LARGE SCALE GENOMIC DNA]</scope>
    <source>
        <strain evidence="7 9">NRRL BD-083</strain>
    </source>
</reference>
<proteinExistence type="predicted"/>
<evidence type="ECO:0000313" key="7">
    <source>
        <dbReference type="EMBL" id="MCY9547547.1"/>
    </source>
</evidence>